<evidence type="ECO:0000313" key="1">
    <source>
        <dbReference type="EMBL" id="KAK7601358.1"/>
    </source>
</evidence>
<dbReference type="SUPFAM" id="SSF56672">
    <property type="entry name" value="DNA/RNA polymerases"/>
    <property type="match status" value="1"/>
</dbReference>
<keyword evidence="2" id="KW-1185">Reference proteome</keyword>
<protein>
    <recommendedName>
        <fullName evidence="3">Retrovirus-related Pol polyprotein from transposon TNT 1-94</fullName>
    </recommendedName>
</protein>
<accession>A0AAN9U0B3</accession>
<dbReference type="PANTHER" id="PTHR11439">
    <property type="entry name" value="GAG-POL-RELATED RETROTRANSPOSON"/>
    <property type="match status" value="1"/>
</dbReference>
<reference evidence="1 2" key="1">
    <citation type="submission" date="2024-03" db="EMBL/GenBank/DDBJ databases">
        <title>Adaptation during the transition from Ophiocordyceps entomopathogen to insect associate is accompanied by gene loss and intensified selection.</title>
        <authorList>
            <person name="Ward C.M."/>
            <person name="Onetto C.A."/>
            <person name="Borneman A.R."/>
        </authorList>
    </citation>
    <scope>NUCLEOTIDE SEQUENCE [LARGE SCALE GENOMIC DNA]</scope>
    <source>
        <strain evidence="1">AWRI1</strain>
        <tissue evidence="1">Single Adult Female</tissue>
    </source>
</reference>
<dbReference type="GO" id="GO:0071897">
    <property type="term" value="P:DNA biosynthetic process"/>
    <property type="evidence" value="ECO:0007669"/>
    <property type="project" value="UniProtKB-ARBA"/>
</dbReference>
<sequence length="265" mass="30712">MTLDQEDFIVKVAKRFNLEASKPIYTPIEIDLNLTNEVDSNVTLPFRQLIGCLLYVSIITRPDISFAVNYFSRFMNSYSNEHFDYLKRVVTYLFHTRDLKLTYSHSDDARILECYVDADWGADRRDRKSISGSVVKLFGNVVMWSSKKQNCVALSSTESEYISLSSFIHDSLFWLLELCKDFHVCIDLPVAIFEDNQSVICLSENPITSKRSKHIDVRFKFVKEMVLDHKIKLFYVSTSCQVADGFTKGLVKAKFVSFREMLRII</sequence>
<dbReference type="EMBL" id="JBBCAQ010000010">
    <property type="protein sequence ID" value="KAK7601358.1"/>
    <property type="molecule type" value="Genomic_DNA"/>
</dbReference>
<proteinExistence type="predicted"/>
<evidence type="ECO:0008006" key="3">
    <source>
        <dbReference type="Google" id="ProtNLM"/>
    </source>
</evidence>
<dbReference type="Proteomes" id="UP001367676">
    <property type="component" value="Unassembled WGS sequence"/>
</dbReference>
<dbReference type="CDD" id="cd09272">
    <property type="entry name" value="RNase_HI_RT_Ty1"/>
    <property type="match status" value="1"/>
</dbReference>
<dbReference type="InterPro" id="IPR043502">
    <property type="entry name" value="DNA/RNA_pol_sf"/>
</dbReference>
<comment type="caution">
    <text evidence="1">The sequence shown here is derived from an EMBL/GenBank/DDBJ whole genome shotgun (WGS) entry which is preliminary data.</text>
</comment>
<name>A0AAN9U0B3_9HEMI</name>
<dbReference type="AlphaFoldDB" id="A0AAN9U0B3"/>
<organism evidence="1 2">
    <name type="scientific">Parthenolecanium corni</name>
    <dbReference type="NCBI Taxonomy" id="536013"/>
    <lineage>
        <taxon>Eukaryota</taxon>
        <taxon>Metazoa</taxon>
        <taxon>Ecdysozoa</taxon>
        <taxon>Arthropoda</taxon>
        <taxon>Hexapoda</taxon>
        <taxon>Insecta</taxon>
        <taxon>Pterygota</taxon>
        <taxon>Neoptera</taxon>
        <taxon>Paraneoptera</taxon>
        <taxon>Hemiptera</taxon>
        <taxon>Sternorrhyncha</taxon>
        <taxon>Coccoidea</taxon>
        <taxon>Coccidae</taxon>
        <taxon>Parthenolecanium</taxon>
    </lineage>
</organism>
<dbReference type="PANTHER" id="PTHR11439:SF483">
    <property type="entry name" value="PEPTIDE SYNTHASE GLIP-LIKE, PUTATIVE (AFU_ORTHOLOGUE AFUA_3G12920)-RELATED"/>
    <property type="match status" value="1"/>
</dbReference>
<evidence type="ECO:0000313" key="2">
    <source>
        <dbReference type="Proteomes" id="UP001367676"/>
    </source>
</evidence>
<gene>
    <name evidence="1" type="ORF">V9T40_008799</name>
</gene>